<reference evidence="1" key="2">
    <citation type="submission" date="2019-01" db="EMBL/GenBank/DDBJ databases">
        <authorList>
            <consortium name="NCBI Pathogen Detection Project"/>
        </authorList>
    </citation>
    <scope>NUCLEOTIDE SEQUENCE</scope>
    <source>
        <strain evidence="1">BCW_3452</strain>
    </source>
</reference>
<protein>
    <submittedName>
        <fullName evidence="1">Uncharacterized protein</fullName>
    </submittedName>
</protein>
<gene>
    <name evidence="1" type="ORF">I7730_00430</name>
</gene>
<evidence type="ECO:0000313" key="1">
    <source>
        <dbReference type="EMBL" id="HAS8538265.1"/>
    </source>
</evidence>
<reference evidence="1" key="1">
    <citation type="journal article" date="2018" name="Genome Biol.">
        <title>SKESA: strategic k-mer extension for scrupulous assemblies.</title>
        <authorList>
            <person name="Souvorov A."/>
            <person name="Agarwala R."/>
            <person name="Lipman D.J."/>
        </authorList>
    </citation>
    <scope>NUCLEOTIDE SEQUENCE</scope>
    <source>
        <strain evidence="1">BCW_3452</strain>
    </source>
</reference>
<organism evidence="1">
    <name type="scientific">Vibrio vulnificus</name>
    <dbReference type="NCBI Taxonomy" id="672"/>
    <lineage>
        <taxon>Bacteria</taxon>
        <taxon>Pseudomonadati</taxon>
        <taxon>Pseudomonadota</taxon>
        <taxon>Gammaproteobacteria</taxon>
        <taxon>Vibrionales</taxon>
        <taxon>Vibrionaceae</taxon>
        <taxon>Vibrio</taxon>
    </lineage>
</organism>
<dbReference type="AlphaFoldDB" id="A0A8H9K537"/>
<proteinExistence type="predicted"/>
<dbReference type="Proteomes" id="UP000863257">
    <property type="component" value="Unassembled WGS sequence"/>
</dbReference>
<comment type="caution">
    <text evidence="1">The sequence shown here is derived from an EMBL/GenBank/DDBJ whole genome shotgun (WGS) entry which is preliminary data.</text>
</comment>
<name>A0A8H9K537_VIBVL</name>
<dbReference type="EMBL" id="DACRBY010000001">
    <property type="protein sequence ID" value="HAS8538265.1"/>
    <property type="molecule type" value="Genomic_DNA"/>
</dbReference>
<accession>A0A8H9K537</accession>
<sequence length="151" mass="17391">MKINKEILSELFDNSIKVDDVFHMVLVTSCGQLQDSFWEVLESDQDEVLEALKLDKKDISEYSDLRHKDEAADFLHDNDVSGVLIKYSAPAPRDFSFNEHGEHQGFNASWSISISSYIFADTLEEALKAAIKHREELVEEEARKEFKKTHQ</sequence>